<sequence>MPSTEEGAPAQGDVAGPEGESGQVAVKVPRVVNFSAKFVNQTVLFHVVMLEGSLFVWVGSPSLGINDLQVATPTRYDPLPSVATLRGDTDGPGAGIAQKLSRRFGILIFLSFNLDGSQPELVFFTQKELGAALAELLAGREPTEASRTG</sequence>
<proteinExistence type="predicted"/>
<protein>
    <recommendedName>
        <fullName evidence="3">Proteasome assembly chaperone 4</fullName>
    </recommendedName>
</protein>
<dbReference type="EMBL" id="HBGE01043642">
    <property type="protein sequence ID" value="CAD9139701.1"/>
    <property type="molecule type" value="Transcribed_RNA"/>
</dbReference>
<dbReference type="GO" id="GO:0043248">
    <property type="term" value="P:proteasome assembly"/>
    <property type="evidence" value="ECO:0007669"/>
    <property type="project" value="InterPro"/>
</dbReference>
<evidence type="ECO:0000256" key="1">
    <source>
        <dbReference type="SAM" id="MobiDB-lite"/>
    </source>
</evidence>
<dbReference type="PANTHER" id="PTHR33559:SF1">
    <property type="entry name" value="PROTEASOME ASSEMBLY CHAPERONE 4"/>
    <property type="match status" value="1"/>
</dbReference>
<evidence type="ECO:0008006" key="3">
    <source>
        <dbReference type="Google" id="ProtNLM"/>
    </source>
</evidence>
<dbReference type="AlphaFoldDB" id="A0A7S1QIG9"/>
<dbReference type="Pfam" id="PF16093">
    <property type="entry name" value="PAC4"/>
    <property type="match status" value="1"/>
</dbReference>
<feature type="region of interest" description="Disordered" evidence="1">
    <location>
        <begin position="1"/>
        <end position="20"/>
    </location>
</feature>
<evidence type="ECO:0000313" key="2">
    <source>
        <dbReference type="EMBL" id="CAD9139701.1"/>
    </source>
</evidence>
<accession>A0A7S1QIG9</accession>
<dbReference type="InterPro" id="IPR032157">
    <property type="entry name" value="PAC4"/>
</dbReference>
<dbReference type="PANTHER" id="PTHR33559">
    <property type="entry name" value="PROTEASOME ASSEMBLY CHAPERONE 4"/>
    <property type="match status" value="1"/>
</dbReference>
<reference evidence="2" key="1">
    <citation type="submission" date="2021-01" db="EMBL/GenBank/DDBJ databases">
        <authorList>
            <person name="Corre E."/>
            <person name="Pelletier E."/>
            <person name="Niang G."/>
            <person name="Scheremetjew M."/>
            <person name="Finn R."/>
            <person name="Kale V."/>
            <person name="Holt S."/>
            <person name="Cochrane G."/>
            <person name="Meng A."/>
            <person name="Brown T."/>
            <person name="Cohen L."/>
        </authorList>
    </citation>
    <scope>NUCLEOTIDE SEQUENCE</scope>
    <source>
        <strain evidence="2">OF101</strain>
    </source>
</reference>
<gene>
    <name evidence="2" type="ORF">ACAT0790_LOCUS26307</name>
</gene>
<organism evidence="2">
    <name type="scientific">Alexandrium catenella</name>
    <name type="common">Red tide dinoflagellate</name>
    <name type="synonym">Gonyaulax catenella</name>
    <dbReference type="NCBI Taxonomy" id="2925"/>
    <lineage>
        <taxon>Eukaryota</taxon>
        <taxon>Sar</taxon>
        <taxon>Alveolata</taxon>
        <taxon>Dinophyceae</taxon>
        <taxon>Gonyaulacales</taxon>
        <taxon>Pyrocystaceae</taxon>
        <taxon>Alexandrium</taxon>
    </lineage>
</organism>
<name>A0A7S1QIG9_ALECA</name>